<dbReference type="Gene3D" id="3.40.50.11500">
    <property type="match status" value="1"/>
</dbReference>
<evidence type="ECO:0000313" key="4">
    <source>
        <dbReference type="Proteomes" id="UP000018320"/>
    </source>
</evidence>
<protein>
    <recommendedName>
        <fullName evidence="2">UDENN domain-containing protein</fullName>
    </recommendedName>
</protein>
<dbReference type="Pfam" id="PF03456">
    <property type="entry name" value="uDENN"/>
    <property type="match status" value="1"/>
</dbReference>
<dbReference type="InterPro" id="IPR043153">
    <property type="entry name" value="DENN_C"/>
</dbReference>
<gene>
    <name evidence="3" type="ORF">DHA2_152728</name>
</gene>
<feature type="domain" description="UDENN" evidence="2">
    <location>
        <begin position="48"/>
        <end position="542"/>
    </location>
</feature>
<dbReference type="PROSITE" id="PS50211">
    <property type="entry name" value="DENN"/>
    <property type="match status" value="1"/>
</dbReference>
<dbReference type="VEuPathDB" id="GiardiaDB:GL50581_3317"/>
<dbReference type="PANTHER" id="PTHR12296">
    <property type="entry name" value="DENN DOMAIN-CONTAINING PROTEIN 4"/>
    <property type="match status" value="1"/>
</dbReference>
<name>V6TAA7_GIAIN</name>
<dbReference type="InterPro" id="IPR001194">
    <property type="entry name" value="cDENN_dom"/>
</dbReference>
<dbReference type="GO" id="GO:0031410">
    <property type="term" value="C:cytoplasmic vesicle"/>
    <property type="evidence" value="ECO:0007669"/>
    <property type="project" value="TreeGrafter"/>
</dbReference>
<dbReference type="Proteomes" id="UP000018320">
    <property type="component" value="Unassembled WGS sequence"/>
</dbReference>
<dbReference type="SMART" id="SM00799">
    <property type="entry name" value="DENN"/>
    <property type="match status" value="1"/>
</dbReference>
<dbReference type="InterPro" id="IPR005113">
    <property type="entry name" value="uDENN_dom"/>
</dbReference>
<dbReference type="VEuPathDB" id="GiardiaDB:DHA2_152728"/>
<sequence length="1362" mass="152885">MFLLACYETGKAQNKNTKTTGIQQMSKTDPVILYVGVAGPCPNYIKGSYIQMYKRSQARNSSNLLPTVLARYPSSDLSDFPFPPYIYNYVFPMGIQILSEKPVKKLDHHCFTYTTARGRLVWGISHQFALPMGDEMRGIIQSQYEDINVTVQSYSLYSIFALITEGHLSKFTTILGQFARSIQSERDFQGVCMKIYELFPSKKKLPYTVIIDTDKQVQAFPTVALTSAQSTSAGFTPITQRVHQTPKEVSALSQAVINGEVLKRNSGQKNSEKLKLTFEKLSNNCFPSVSVNFLTLFSHVSPNAIVDTLEALLQSRTVLFIGKSLHRVSMCVIEMWTLLYPFSYPFPFLPVMSGLQLHILHSPFPVLAGAYRSVITGNAISPLLHVVDVDTGRVVPPYELLSSQYGGRLLRYALPRAVISRFPIAFYLGEDHKHESKYASRHEVMPHAVALHNTFNLEGTDETLTISNLFPMEKKATAGQRKKGKGGGQSSHTDIASNEHSLIPTVSKAYQNLSDTSKELQQLVPNFFGISHLCRLITMNFHLFTLSKIIQISYDSNTLQSGINTRQHAFPPPVGKGIASYATKAPPDMQANKRPLLSKSVNSIASIASVHMVPTESSNSGDSFLGAMQSCAGKVKRQVKKRLAKKEQRWRHGDSLILDRDGKVSSLLSTQLPQNSCPRPSDQRKCGDLNSATASSVSSSNIFQVPSLPTIIKKRLLLLINQAARIYIDKSTKEKPSKGVADTSTTCNLPKMPSQYEQKINIPGPNNGQNHLLSGSDSEEDTIGAQYPNPIALAIMNNCCTQQLPLQAIIPNFQSTNICATYSSPMTLKQDYSAARAIYPDEKHVYFDYKGYSDEVKRLESMQDCEHKEGEFKSLEESADDEEVSLYSDRLQTGFMVILLGLVKHVYRCIRRRSYTSLLVDPNFVQTGASSISVPKFKTDMFHYLITTKDKEQPYYVLPTSSFASEEDFSSTIFTEESVIQALRRIVPGNIQTNITSVVQESGKYDDVFDYASFLALLSPEFQSFMKYFVHTPFFEEFLESRLLFPSQLDGYSYHPIFKQIALFSPKHSDSAFTSITSTFSDSCASSVAVPFFSFLPNGSQQQYTSLQLNDCISDTTVMTLSGDEQSSRPSSPVNNHGSSSLLIHSGEMDLVDDIMALNFLHRNARREAQERYSFEFQAFKRGQRRHVWRPKQVTLVTSATRIVIHWRKNDIKEVKSVSVLTEVDRANQLRDKDSDDETADSSTMELIPGQYITFVPYQPLLESAEHTNCICIYADTRLLLFSLKTPEHQRAMLSILMRSEVQSNERLNSEQPSTKFILDTRRGRSKALGHLMNALDNEDRILKRQLEDFIIDVYSGIPLDK</sequence>
<dbReference type="VEuPathDB" id="GiardiaDB:GL50803_0033932"/>
<dbReference type="GO" id="GO:0032483">
    <property type="term" value="P:regulation of Rab protein signal transduction"/>
    <property type="evidence" value="ECO:0007669"/>
    <property type="project" value="TreeGrafter"/>
</dbReference>
<reference evidence="3 4" key="2">
    <citation type="journal article" date="2013" name="Genome Biol. Evol.">
        <title>Genome sequencing of Giardia lamblia genotypes A2 and B isolates (DH and GS) and comparative analysis with the genomes of genotypes A1 and E (WB and Pig).</title>
        <authorList>
            <person name="Adam R.D."/>
            <person name="Dahlstrom E.W."/>
            <person name="Martens C.A."/>
            <person name="Bruno D.P."/>
            <person name="Barbian K.D."/>
            <person name="Ricklefs S.M."/>
            <person name="Hernandez M.M."/>
            <person name="Narla N.P."/>
            <person name="Patel R.B."/>
            <person name="Porcella S.F."/>
            <person name="Nash T.E."/>
        </authorList>
    </citation>
    <scope>NUCLEOTIDE SEQUENCE [LARGE SCALE GENOMIC DNA]</scope>
    <source>
        <strain evidence="3 4">DH</strain>
    </source>
</reference>
<dbReference type="PANTHER" id="PTHR12296:SF21">
    <property type="entry name" value="DENN DOMAIN-CONTAINING PROTEIN 3"/>
    <property type="match status" value="1"/>
</dbReference>
<organism evidence="3 4">
    <name type="scientific">Giardia intestinalis</name>
    <name type="common">Giardia lamblia</name>
    <dbReference type="NCBI Taxonomy" id="5741"/>
    <lineage>
        <taxon>Eukaryota</taxon>
        <taxon>Metamonada</taxon>
        <taxon>Diplomonadida</taxon>
        <taxon>Hexamitidae</taxon>
        <taxon>Giardiinae</taxon>
        <taxon>Giardia</taxon>
    </lineage>
</organism>
<dbReference type="InterPro" id="IPR037516">
    <property type="entry name" value="Tripartite_DENN"/>
</dbReference>
<evidence type="ECO:0000313" key="3">
    <source>
        <dbReference type="EMBL" id="ESU35806.1"/>
    </source>
</evidence>
<dbReference type="InterPro" id="IPR051696">
    <property type="entry name" value="DENN_Domain_GEFs"/>
</dbReference>
<feature type="region of interest" description="Disordered" evidence="1">
    <location>
        <begin position="670"/>
        <end position="693"/>
    </location>
</feature>
<evidence type="ECO:0000259" key="2">
    <source>
        <dbReference type="PROSITE" id="PS50211"/>
    </source>
</evidence>
<feature type="region of interest" description="Disordered" evidence="1">
    <location>
        <begin position="475"/>
        <end position="498"/>
    </location>
</feature>
<dbReference type="VEuPathDB" id="GiardiaDB:QR46_2369"/>
<proteinExistence type="predicted"/>
<evidence type="ECO:0000256" key="1">
    <source>
        <dbReference type="SAM" id="MobiDB-lite"/>
    </source>
</evidence>
<dbReference type="Pfam" id="PF02141">
    <property type="entry name" value="DENN"/>
    <property type="match status" value="1"/>
</dbReference>
<comment type="caution">
    <text evidence="3">The sequence shown here is derived from an EMBL/GenBank/DDBJ whole genome shotgun (WGS) entry which is preliminary data.</text>
</comment>
<dbReference type="EMBL" id="AHGT01000068">
    <property type="protein sequence ID" value="ESU35806.1"/>
    <property type="molecule type" value="Genomic_DNA"/>
</dbReference>
<reference evidence="4" key="1">
    <citation type="submission" date="2012-02" db="EMBL/GenBank/DDBJ databases">
        <title>Genome sequencing of Giardia lamblia Genotypes A2 and B isolates (DH and GS) and comparative analysis with the genomes of Genotypes A1 and E (WB and Pig).</title>
        <authorList>
            <person name="Adam R."/>
            <person name="Dahlstrom E."/>
            <person name="Martens C."/>
            <person name="Bruno D."/>
            <person name="Barbian K."/>
            <person name="Porcella S.F."/>
            <person name="Nash T."/>
        </authorList>
    </citation>
    <scope>NUCLEOTIDE SEQUENCE</scope>
    <source>
        <strain evidence="4">DH</strain>
    </source>
</reference>
<accession>V6TAA7</accession>